<feature type="transmembrane region" description="Helical" evidence="1">
    <location>
        <begin position="274"/>
        <end position="294"/>
    </location>
</feature>
<evidence type="ECO:0000313" key="3">
    <source>
        <dbReference type="EMBL" id="HIV23539.1"/>
    </source>
</evidence>
<dbReference type="PANTHER" id="PTHR34978">
    <property type="entry name" value="POSSIBLE SENSOR-TRANSDUCER PROTEIN BLAR"/>
    <property type="match status" value="1"/>
</dbReference>
<dbReference type="Proteomes" id="UP000886889">
    <property type="component" value="Unassembled WGS sequence"/>
</dbReference>
<protein>
    <submittedName>
        <fullName evidence="3">M56 family metallopeptidase</fullName>
    </submittedName>
</protein>
<dbReference type="CDD" id="cd07341">
    <property type="entry name" value="M56_BlaR1_MecR1_like"/>
    <property type="match status" value="1"/>
</dbReference>
<dbReference type="EMBL" id="DVOS01000055">
    <property type="protein sequence ID" value="HIV23539.1"/>
    <property type="molecule type" value="Genomic_DNA"/>
</dbReference>
<keyword evidence="1" id="KW-1133">Transmembrane helix</keyword>
<feature type="transmembrane region" description="Helical" evidence="1">
    <location>
        <begin position="60"/>
        <end position="85"/>
    </location>
</feature>
<comment type="caution">
    <text evidence="3">The sequence shown here is derived from an EMBL/GenBank/DDBJ whole genome shotgun (WGS) entry which is preliminary data.</text>
</comment>
<reference evidence="3" key="2">
    <citation type="journal article" date="2021" name="PeerJ">
        <title>Extensive microbial diversity within the chicken gut microbiome revealed by metagenomics and culture.</title>
        <authorList>
            <person name="Gilroy R."/>
            <person name="Ravi A."/>
            <person name="Getino M."/>
            <person name="Pursley I."/>
            <person name="Horton D.L."/>
            <person name="Alikhan N.F."/>
            <person name="Baker D."/>
            <person name="Gharbi K."/>
            <person name="Hall N."/>
            <person name="Watson M."/>
            <person name="Adriaenssens E.M."/>
            <person name="Foster-Nyarko E."/>
            <person name="Jarju S."/>
            <person name="Secka A."/>
            <person name="Antonio M."/>
            <person name="Oren A."/>
            <person name="Chaudhuri R.R."/>
            <person name="La Ragione R."/>
            <person name="Hildebrand F."/>
            <person name="Pallen M.J."/>
        </authorList>
    </citation>
    <scope>NUCLEOTIDE SEQUENCE</scope>
    <source>
        <strain evidence="3">ChiBcec6-7307</strain>
    </source>
</reference>
<proteinExistence type="predicted"/>
<evidence type="ECO:0000256" key="1">
    <source>
        <dbReference type="SAM" id="Phobius"/>
    </source>
</evidence>
<organism evidence="3 4">
    <name type="scientific">Candidatus Merdiplasma excrementigallinarum</name>
    <dbReference type="NCBI Taxonomy" id="2840864"/>
    <lineage>
        <taxon>Bacteria</taxon>
        <taxon>Bacillati</taxon>
        <taxon>Bacillota</taxon>
        <taxon>Clostridia</taxon>
        <taxon>Lachnospirales</taxon>
        <taxon>Lachnospiraceae</taxon>
        <taxon>Lachnospiraceae incertae sedis</taxon>
        <taxon>Candidatus Merdiplasma</taxon>
    </lineage>
</organism>
<dbReference type="PANTHER" id="PTHR34978:SF3">
    <property type="entry name" value="SLR0241 PROTEIN"/>
    <property type="match status" value="1"/>
</dbReference>
<dbReference type="InterPro" id="IPR052173">
    <property type="entry name" value="Beta-lactam_resp_regulator"/>
</dbReference>
<dbReference type="Pfam" id="PF05569">
    <property type="entry name" value="Peptidase_M56"/>
    <property type="match status" value="1"/>
</dbReference>
<reference evidence="3" key="1">
    <citation type="submission" date="2020-10" db="EMBL/GenBank/DDBJ databases">
        <authorList>
            <person name="Gilroy R."/>
        </authorList>
    </citation>
    <scope>NUCLEOTIDE SEQUENCE</scope>
    <source>
        <strain evidence="3">ChiBcec6-7307</strain>
    </source>
</reference>
<accession>A0A9D1P0G9</accession>
<keyword evidence="1" id="KW-0812">Transmembrane</keyword>
<sequence>MTVYIYIVIYVKKDILYSGMKLVFAGIALILIRMMIPFNFPFTQTITSHTIMPFISKLVFWYVGDIDFAVVLFAIWISVSVIKLLRLVWIQVNFRACLRPFAVKDMSRYPKLAQVLEKCGVSFHEICIVPTRISPAVFGIIKPILILPDCEFTEKELYYICRHEAEHCRNYDLLLRLFLDLVLCTQWFNPLVYFMKKELSLAFELSNDQVILNSMDEMERTEYAECVLKMVRYQNKNTAARGNSLPFAQVNCSNVKTRVRYIMAKEAGRKKSRISVLLNYVVIGAVLLASFLFVPEAYVTQGIQDQTVINIENLDNYFKKVDGDYWLYTDDEPVLSFTYIPEEMKDIPVIEEE</sequence>
<dbReference type="InterPro" id="IPR008756">
    <property type="entry name" value="Peptidase_M56"/>
</dbReference>
<feature type="transmembrane region" description="Helical" evidence="1">
    <location>
        <begin position="22"/>
        <end position="40"/>
    </location>
</feature>
<keyword evidence="1" id="KW-0472">Membrane</keyword>
<name>A0A9D1P0G9_9FIRM</name>
<dbReference type="AlphaFoldDB" id="A0A9D1P0G9"/>
<feature type="domain" description="Peptidase M56" evidence="2">
    <location>
        <begin position="66"/>
        <end position="262"/>
    </location>
</feature>
<evidence type="ECO:0000259" key="2">
    <source>
        <dbReference type="Pfam" id="PF05569"/>
    </source>
</evidence>
<gene>
    <name evidence="3" type="ORF">IAC80_06330</name>
</gene>
<evidence type="ECO:0000313" key="4">
    <source>
        <dbReference type="Proteomes" id="UP000886889"/>
    </source>
</evidence>